<proteinExistence type="predicted"/>
<reference evidence="2" key="1">
    <citation type="submission" date="2022-12" db="EMBL/GenBank/DDBJ databases">
        <title>New Phytohabitans aurantiacus sp. RD004123 nov., an actinomycete isolated from soil.</title>
        <authorList>
            <person name="Triningsih D.W."/>
            <person name="Harunari E."/>
            <person name="Igarashi Y."/>
        </authorList>
    </citation>
    <scope>NUCLEOTIDE SEQUENCE</scope>
    <source>
        <strain evidence="2">RD004123</strain>
    </source>
</reference>
<name>A0ABQ5QQR4_9ACTN</name>
<keyword evidence="1" id="KW-0732">Signal</keyword>
<keyword evidence="3" id="KW-1185">Reference proteome</keyword>
<dbReference type="Proteomes" id="UP001144280">
    <property type="component" value="Unassembled WGS sequence"/>
</dbReference>
<feature type="chain" id="PRO_5045709853" description="Secreted protein" evidence="1">
    <location>
        <begin position="29"/>
        <end position="118"/>
    </location>
</feature>
<feature type="signal peptide" evidence="1">
    <location>
        <begin position="1"/>
        <end position="28"/>
    </location>
</feature>
<evidence type="ECO:0000313" key="2">
    <source>
        <dbReference type="EMBL" id="GLH96602.1"/>
    </source>
</evidence>
<comment type="caution">
    <text evidence="2">The sequence shown here is derived from an EMBL/GenBank/DDBJ whole genome shotgun (WGS) entry which is preliminary data.</text>
</comment>
<accession>A0ABQ5QQR4</accession>
<gene>
    <name evidence="2" type="ORF">Pa4123_18760</name>
</gene>
<dbReference type="EMBL" id="BSDI01000007">
    <property type="protein sequence ID" value="GLH96602.1"/>
    <property type="molecule type" value="Genomic_DNA"/>
</dbReference>
<evidence type="ECO:0008006" key="4">
    <source>
        <dbReference type="Google" id="ProtNLM"/>
    </source>
</evidence>
<evidence type="ECO:0000313" key="3">
    <source>
        <dbReference type="Proteomes" id="UP001144280"/>
    </source>
</evidence>
<sequence length="118" mass="12248">MRKSVSRLLVGASIVATGVLGHVIAARAAPTGCHVNTELPGDKAEAWCTSGKGSVRVVVECTIFPPGRDPVSNPRKGPWVLVGARSTHECAGGAILTDAWYEISSLPPGVSPKPVLPR</sequence>
<evidence type="ECO:0000256" key="1">
    <source>
        <dbReference type="SAM" id="SignalP"/>
    </source>
</evidence>
<organism evidence="2 3">
    <name type="scientific">Phytohabitans aurantiacus</name>
    <dbReference type="NCBI Taxonomy" id="3016789"/>
    <lineage>
        <taxon>Bacteria</taxon>
        <taxon>Bacillati</taxon>
        <taxon>Actinomycetota</taxon>
        <taxon>Actinomycetes</taxon>
        <taxon>Micromonosporales</taxon>
        <taxon>Micromonosporaceae</taxon>
    </lineage>
</organism>
<protein>
    <recommendedName>
        <fullName evidence="4">Secreted protein</fullName>
    </recommendedName>
</protein>
<dbReference type="RefSeq" id="WP_281893850.1">
    <property type="nucleotide sequence ID" value="NZ_BSDI01000007.1"/>
</dbReference>